<keyword evidence="3" id="KW-0813">Transport</keyword>
<evidence type="ECO:0000313" key="11">
    <source>
        <dbReference type="Proteomes" id="UP001200430"/>
    </source>
</evidence>
<keyword evidence="7 8" id="KW-0472">Membrane</keyword>
<dbReference type="Pfam" id="PF03600">
    <property type="entry name" value="CitMHS"/>
    <property type="match status" value="1"/>
</dbReference>
<accession>A0ABS9ESW9</accession>
<sequence length="429" mass="45987">MELKAWIAVALFAVTILSIARGWMKASTATLLGASAMMLFRLVPGSAASQYIDSNTVGLLVGMMIVVGILSKTGLFQYIAVKAIKVTKGNGILILLSISLITAVLSAFLDNVTTVLLVSPVVVSLADLIKMNPMPLLMSEVIASNIGGTATLIGDPPNMIIGSYAGFSFNDFLLHLSPVVFVIWVISMVFLCWHYRKDLNPDPAATNRLKEVDESKLIKDKKLMVRAGFVMFMVLLGFLFHHHLGLNASVVALFAAGVLLATSHLDDGEIVHQEVEWPTIVYFVSLFILVGGLQENGVILALADILTDLLSYSPMAMILGILWISGLSCVFINNVAFSAMFVHVVSEMAKSAGMPPDPLFWSLALGSCLGGNGSYLGAAANAVMADFAGRSGFHISFGSFFVVGIKTVFISLVVASAFLFVTYRNVVTY</sequence>
<comment type="caution">
    <text evidence="10">The sequence shown here is derived from an EMBL/GenBank/DDBJ whole genome shotgun (WGS) entry which is preliminary data.</text>
</comment>
<feature type="transmembrane region" description="Helical" evidence="8">
    <location>
        <begin position="315"/>
        <end position="337"/>
    </location>
</feature>
<evidence type="ECO:0000256" key="4">
    <source>
        <dbReference type="ARBA" id="ARBA00022475"/>
    </source>
</evidence>
<evidence type="ECO:0000256" key="3">
    <source>
        <dbReference type="ARBA" id="ARBA00022448"/>
    </source>
</evidence>
<feature type="transmembrane region" description="Helical" evidence="8">
    <location>
        <begin position="246"/>
        <end position="265"/>
    </location>
</feature>
<evidence type="ECO:0000256" key="6">
    <source>
        <dbReference type="ARBA" id="ARBA00022989"/>
    </source>
</evidence>
<evidence type="ECO:0000256" key="8">
    <source>
        <dbReference type="SAM" id="Phobius"/>
    </source>
</evidence>
<dbReference type="CDD" id="cd01116">
    <property type="entry name" value="P_permease"/>
    <property type="match status" value="1"/>
</dbReference>
<dbReference type="Proteomes" id="UP001200430">
    <property type="component" value="Unassembled WGS sequence"/>
</dbReference>
<organism evidence="10 11">
    <name type="scientific">Dethiosulfovibrio marinus</name>
    <dbReference type="NCBI Taxonomy" id="133532"/>
    <lineage>
        <taxon>Bacteria</taxon>
        <taxon>Thermotogati</taxon>
        <taxon>Synergistota</taxon>
        <taxon>Synergistia</taxon>
        <taxon>Synergistales</taxon>
        <taxon>Dethiosulfovibrionaceae</taxon>
        <taxon>Dethiosulfovibrio</taxon>
    </lineage>
</organism>
<dbReference type="PRINTS" id="PR00758">
    <property type="entry name" value="ARSENICPUMP"/>
</dbReference>
<evidence type="ECO:0000313" key="10">
    <source>
        <dbReference type="EMBL" id="MCF4142955.1"/>
    </source>
</evidence>
<gene>
    <name evidence="10" type="ORF">L2W38_08990</name>
</gene>
<keyword evidence="6 8" id="KW-1133">Transmembrane helix</keyword>
<evidence type="ECO:0000256" key="2">
    <source>
        <dbReference type="ARBA" id="ARBA00009843"/>
    </source>
</evidence>
<feature type="transmembrane region" description="Helical" evidence="8">
    <location>
        <begin position="400"/>
        <end position="423"/>
    </location>
</feature>
<proteinExistence type="inferred from homology"/>
<feature type="transmembrane region" description="Helical" evidence="8">
    <location>
        <begin position="223"/>
        <end position="240"/>
    </location>
</feature>
<feature type="domain" description="Citrate transporter-like" evidence="9">
    <location>
        <begin position="22"/>
        <end position="366"/>
    </location>
</feature>
<dbReference type="PANTHER" id="PTHR43568">
    <property type="entry name" value="P PROTEIN"/>
    <property type="match status" value="1"/>
</dbReference>
<feature type="transmembrane region" description="Helical" evidence="8">
    <location>
        <begin position="92"/>
        <end position="109"/>
    </location>
</feature>
<comment type="similarity">
    <text evidence="2">Belongs to the CitM (TC 2.A.11) transporter family.</text>
</comment>
<dbReference type="InterPro" id="IPR000802">
    <property type="entry name" value="Arsenical_pump_ArsB"/>
</dbReference>
<name>A0ABS9ESW9_9BACT</name>
<feature type="transmembrane region" description="Helical" evidence="8">
    <location>
        <begin position="6"/>
        <end position="24"/>
    </location>
</feature>
<dbReference type="InterPro" id="IPR004680">
    <property type="entry name" value="Cit_transptr-like_dom"/>
</dbReference>
<evidence type="ECO:0000259" key="9">
    <source>
        <dbReference type="Pfam" id="PF03600"/>
    </source>
</evidence>
<evidence type="ECO:0000256" key="5">
    <source>
        <dbReference type="ARBA" id="ARBA00022692"/>
    </source>
</evidence>
<keyword evidence="4" id="KW-1003">Cell membrane</keyword>
<feature type="transmembrane region" description="Helical" evidence="8">
    <location>
        <begin position="58"/>
        <end position="80"/>
    </location>
</feature>
<dbReference type="InterPro" id="IPR051475">
    <property type="entry name" value="Diverse_Ion_Transporter"/>
</dbReference>
<dbReference type="EMBL" id="JAKGUD010000009">
    <property type="protein sequence ID" value="MCF4142955.1"/>
    <property type="molecule type" value="Genomic_DNA"/>
</dbReference>
<feature type="transmembrane region" description="Helical" evidence="8">
    <location>
        <begin position="358"/>
        <end position="380"/>
    </location>
</feature>
<protein>
    <submittedName>
        <fullName evidence="10">ArsB/NhaD family transporter</fullName>
    </submittedName>
</protein>
<reference evidence="10 11" key="1">
    <citation type="submission" date="2022-01" db="EMBL/GenBank/DDBJ databases">
        <title>Dethiosulfovibrio faecalis sp. nov., a novel proteolytic, non-sulfur-reducing bacterium isolated from a marine aquaculture solid waste bioreactor.</title>
        <authorList>
            <person name="Grabowski S."/>
            <person name="Apolinario E."/>
            <person name="Schneider N."/>
            <person name="Marshall C.W."/>
            <person name="Sowers K.R."/>
        </authorList>
    </citation>
    <scope>NUCLEOTIDE SEQUENCE [LARGE SCALE GENOMIC DNA]</scope>
    <source>
        <strain evidence="10 11">DSM 12537</strain>
    </source>
</reference>
<feature type="transmembrane region" description="Helical" evidence="8">
    <location>
        <begin position="172"/>
        <end position="193"/>
    </location>
</feature>
<keyword evidence="5 8" id="KW-0812">Transmembrane</keyword>
<evidence type="ECO:0000256" key="1">
    <source>
        <dbReference type="ARBA" id="ARBA00004651"/>
    </source>
</evidence>
<dbReference type="PANTHER" id="PTHR43568:SF1">
    <property type="entry name" value="P PROTEIN"/>
    <property type="match status" value="1"/>
</dbReference>
<keyword evidence="11" id="KW-1185">Reference proteome</keyword>
<dbReference type="RefSeq" id="WP_236099668.1">
    <property type="nucleotide sequence ID" value="NZ_JAKGUD010000009.1"/>
</dbReference>
<comment type="subcellular location">
    <subcellularLocation>
        <location evidence="1">Cell membrane</location>
        <topology evidence="1">Multi-pass membrane protein</topology>
    </subcellularLocation>
</comment>
<evidence type="ECO:0000256" key="7">
    <source>
        <dbReference type="ARBA" id="ARBA00023136"/>
    </source>
</evidence>
<feature type="transmembrane region" description="Helical" evidence="8">
    <location>
        <begin position="277"/>
        <end position="303"/>
    </location>
</feature>